<dbReference type="Proteomes" id="UP000608420">
    <property type="component" value="Unassembled WGS sequence"/>
</dbReference>
<dbReference type="RefSeq" id="WP_120460479.1">
    <property type="nucleotide sequence ID" value="NZ_BMIW01000002.1"/>
</dbReference>
<protein>
    <submittedName>
        <fullName evidence="1">Uncharacterized protein</fullName>
    </submittedName>
</protein>
<dbReference type="EMBL" id="BMIW01000002">
    <property type="protein sequence ID" value="GGF84794.1"/>
    <property type="molecule type" value="Genomic_DNA"/>
</dbReference>
<proteinExistence type="predicted"/>
<sequence>MEFELQITRETSNPFHLARQLVQSVDGRRYTSFFLPHQTEASPWWQGENARLASLAAAARLLAKHLKEDAEADLRGRLLRYADAQLNWILGLNPFDSCMLQGSGRNNPQYHFVNGFDYMNCPGGICNGITSGLTDEQDIELFLKSVPGIVDDNWRWAEQWLPHASWYMYAVALGDDLEKS</sequence>
<dbReference type="InterPro" id="IPR008928">
    <property type="entry name" value="6-hairpin_glycosidase_sf"/>
</dbReference>
<gene>
    <name evidence="1" type="ORF">GCM10010913_02810</name>
</gene>
<dbReference type="Gene3D" id="1.50.10.10">
    <property type="match status" value="1"/>
</dbReference>
<evidence type="ECO:0000313" key="2">
    <source>
        <dbReference type="Proteomes" id="UP000608420"/>
    </source>
</evidence>
<comment type="caution">
    <text evidence="1">The sequence shown here is derived from an EMBL/GenBank/DDBJ whole genome shotgun (WGS) entry which is preliminary data.</text>
</comment>
<evidence type="ECO:0000313" key="1">
    <source>
        <dbReference type="EMBL" id="GGF84794.1"/>
    </source>
</evidence>
<accession>A0ABQ1VP11</accession>
<organism evidence="1 2">
    <name type="scientific">Paenibacillus aceti</name>
    <dbReference type="NCBI Taxonomy" id="1820010"/>
    <lineage>
        <taxon>Bacteria</taxon>
        <taxon>Bacillati</taxon>
        <taxon>Bacillota</taxon>
        <taxon>Bacilli</taxon>
        <taxon>Bacillales</taxon>
        <taxon>Paenibacillaceae</taxon>
        <taxon>Paenibacillus</taxon>
    </lineage>
</organism>
<keyword evidence="2" id="KW-1185">Reference proteome</keyword>
<dbReference type="SUPFAM" id="SSF48208">
    <property type="entry name" value="Six-hairpin glycosidases"/>
    <property type="match status" value="1"/>
</dbReference>
<name>A0ABQ1VP11_9BACL</name>
<dbReference type="InterPro" id="IPR012341">
    <property type="entry name" value="6hp_glycosidase-like_sf"/>
</dbReference>
<reference evidence="2" key="1">
    <citation type="journal article" date="2019" name="Int. J. Syst. Evol. Microbiol.">
        <title>The Global Catalogue of Microorganisms (GCM) 10K type strain sequencing project: providing services to taxonomists for standard genome sequencing and annotation.</title>
        <authorList>
            <consortium name="The Broad Institute Genomics Platform"/>
            <consortium name="The Broad Institute Genome Sequencing Center for Infectious Disease"/>
            <person name="Wu L."/>
            <person name="Ma J."/>
        </authorList>
    </citation>
    <scope>NUCLEOTIDE SEQUENCE [LARGE SCALE GENOMIC DNA]</scope>
    <source>
        <strain evidence="2">CGMCC 1.15420</strain>
    </source>
</reference>